<comment type="caution">
    <text evidence="2">The sequence shown here is derived from an EMBL/GenBank/DDBJ whole genome shotgun (WGS) entry which is preliminary data.</text>
</comment>
<organism evidence="2 3">
    <name type="scientific">Candidatus Amunia macphersoniae</name>
    <dbReference type="NCBI Taxonomy" id="3127014"/>
    <lineage>
        <taxon>Bacteria</taxon>
        <taxon>Bacillati</taxon>
        <taxon>Candidatus Dormiibacterota</taxon>
        <taxon>Candidatus Dormibacteria</taxon>
        <taxon>Candidatus Aeolococcales</taxon>
        <taxon>Candidatus Aeolococcaceae</taxon>
        <taxon>Candidatus Amunia</taxon>
    </lineage>
</organism>
<reference evidence="2 3" key="1">
    <citation type="submission" date="2020-10" db="EMBL/GenBank/DDBJ databases">
        <title>Ca. Dormibacterota MAGs.</title>
        <authorList>
            <person name="Montgomery K."/>
        </authorList>
    </citation>
    <scope>NUCLEOTIDE SEQUENCE [LARGE SCALE GENOMIC DNA]</scope>
    <source>
        <strain evidence="2">Mitchell_Peninsula_5</strain>
    </source>
</reference>
<evidence type="ECO:0000313" key="3">
    <source>
        <dbReference type="Proteomes" id="UP000614410"/>
    </source>
</evidence>
<feature type="transmembrane region" description="Helical" evidence="1">
    <location>
        <begin position="12"/>
        <end position="33"/>
    </location>
</feature>
<dbReference type="Proteomes" id="UP000614410">
    <property type="component" value="Unassembled WGS sequence"/>
</dbReference>
<gene>
    <name evidence="2" type="ORF">JF887_13045</name>
</gene>
<keyword evidence="1" id="KW-0812">Transmembrane</keyword>
<protein>
    <recommendedName>
        <fullName evidence="4">DUF1440 domain-containing protein</fullName>
    </recommendedName>
</protein>
<dbReference type="AlphaFoldDB" id="A0A934KPW8"/>
<accession>A0A934KPW8</accession>
<feature type="transmembrane region" description="Helical" evidence="1">
    <location>
        <begin position="100"/>
        <end position="119"/>
    </location>
</feature>
<proteinExistence type="predicted"/>
<keyword evidence="1" id="KW-1133">Transmembrane helix</keyword>
<evidence type="ECO:0000256" key="1">
    <source>
        <dbReference type="SAM" id="Phobius"/>
    </source>
</evidence>
<keyword evidence="1" id="KW-0472">Membrane</keyword>
<evidence type="ECO:0000313" key="2">
    <source>
        <dbReference type="EMBL" id="MBJ7610339.1"/>
    </source>
</evidence>
<name>A0A934KPW8_9BACT</name>
<evidence type="ECO:0008006" key="4">
    <source>
        <dbReference type="Google" id="ProtNLM"/>
    </source>
</evidence>
<sequence length="153" mass="16391">MRLHREPGKPMVMLQAGGWGVVAAMAMSGMRALTTQLGLVGQTPPEAMAKQSASGLLRQVPPGMRAAVIEVSHWGFGAVGGSLFGVLPQWLRRHRWTGPVYGLMVWLGFELGLAPILGLSQAKATRPVERAAFAADHVLFGLVLAKGLERRNT</sequence>
<dbReference type="EMBL" id="JAEKNN010000061">
    <property type="protein sequence ID" value="MBJ7610339.1"/>
    <property type="molecule type" value="Genomic_DNA"/>
</dbReference>